<gene>
    <name evidence="1" type="ORF">SAMN06264365_102679</name>
</gene>
<accession>A0A238WLV5</accession>
<evidence type="ECO:0000313" key="1">
    <source>
        <dbReference type="EMBL" id="SNR47522.1"/>
    </source>
</evidence>
<protein>
    <submittedName>
        <fullName evidence="1">Uncharacterized protein</fullName>
    </submittedName>
</protein>
<organism evidence="1 2">
    <name type="scientific">Actinoplanes regularis</name>
    <dbReference type="NCBI Taxonomy" id="52697"/>
    <lineage>
        <taxon>Bacteria</taxon>
        <taxon>Bacillati</taxon>
        <taxon>Actinomycetota</taxon>
        <taxon>Actinomycetes</taxon>
        <taxon>Micromonosporales</taxon>
        <taxon>Micromonosporaceae</taxon>
        <taxon>Actinoplanes</taxon>
    </lineage>
</organism>
<name>A0A238WLV5_9ACTN</name>
<reference evidence="1 2" key="1">
    <citation type="submission" date="2017-06" db="EMBL/GenBank/DDBJ databases">
        <authorList>
            <person name="Kim H.J."/>
            <person name="Triplett B.A."/>
        </authorList>
    </citation>
    <scope>NUCLEOTIDE SEQUENCE [LARGE SCALE GENOMIC DNA]</scope>
    <source>
        <strain evidence="1 2">DSM 43151</strain>
    </source>
</reference>
<dbReference type="OrthoDB" id="3298237at2"/>
<dbReference type="RefSeq" id="WP_089292447.1">
    <property type="nucleotide sequence ID" value="NZ_BOMU01000019.1"/>
</dbReference>
<sequence>MGEYVRISSSPTDIINIAHRIRDRGEDLAKAVRERIPEIEEREGREGTFPPDQFTNEFHPQYVTATTDAEGHPSTANVALRSAAAYCGDKLIEIGRYVADAMASYDVTDEQSGADIAKSGQV</sequence>
<dbReference type="EMBL" id="FZNR01000002">
    <property type="protein sequence ID" value="SNR47522.1"/>
    <property type="molecule type" value="Genomic_DNA"/>
</dbReference>
<proteinExistence type="predicted"/>
<evidence type="ECO:0000313" key="2">
    <source>
        <dbReference type="Proteomes" id="UP000198415"/>
    </source>
</evidence>
<keyword evidence="2" id="KW-1185">Reference proteome</keyword>
<dbReference type="AlphaFoldDB" id="A0A238WLV5"/>
<dbReference type="Proteomes" id="UP000198415">
    <property type="component" value="Unassembled WGS sequence"/>
</dbReference>